<dbReference type="Proteomes" id="UP001629953">
    <property type="component" value="Unassembled WGS sequence"/>
</dbReference>
<gene>
    <name evidence="1" type="ORF">ABUE30_17715</name>
</gene>
<accession>A0ABW9GB08</accession>
<dbReference type="Gene3D" id="3.40.630.30">
    <property type="match status" value="1"/>
</dbReference>
<dbReference type="SUPFAM" id="SSF55729">
    <property type="entry name" value="Acyl-CoA N-acyltransferases (Nat)"/>
    <property type="match status" value="1"/>
</dbReference>
<comment type="caution">
    <text evidence="1">The sequence shown here is derived from an EMBL/GenBank/DDBJ whole genome shotgun (WGS) entry which is preliminary data.</text>
</comment>
<reference evidence="1 2" key="1">
    <citation type="journal article" date="2013" name="Int. J. Syst. Evol. Microbiol.">
        <title>Celerinatantimonas yamalensis sp. nov., a cold-adapted diazotrophic bacterium from a cold permafrost brine.</title>
        <authorList>
            <person name="Shcherbakova V."/>
            <person name="Chuvilskaya N."/>
            <person name="Rivkina E."/>
            <person name="Demidov N."/>
            <person name="Uchaeva V."/>
            <person name="Suetin S."/>
            <person name="Suzina N."/>
            <person name="Gilichinsky D."/>
        </authorList>
    </citation>
    <scope>NUCLEOTIDE SEQUENCE [LARGE SCALE GENOMIC DNA]</scope>
    <source>
        <strain evidence="1 2">C7</strain>
    </source>
</reference>
<name>A0ABW9GB08_9GAMM</name>
<keyword evidence="2" id="KW-1185">Reference proteome</keyword>
<dbReference type="EMBL" id="JBEQCT010000012">
    <property type="protein sequence ID" value="MFM2486872.1"/>
    <property type="molecule type" value="Genomic_DNA"/>
</dbReference>
<evidence type="ECO:0000313" key="1">
    <source>
        <dbReference type="EMBL" id="MFM2486872.1"/>
    </source>
</evidence>
<organism evidence="1 2">
    <name type="scientific">Celerinatantimonas yamalensis</name>
    <dbReference type="NCBI Taxonomy" id="559956"/>
    <lineage>
        <taxon>Bacteria</taxon>
        <taxon>Pseudomonadati</taxon>
        <taxon>Pseudomonadota</taxon>
        <taxon>Gammaproteobacteria</taxon>
        <taxon>Celerinatantimonadaceae</taxon>
        <taxon>Celerinatantimonas</taxon>
    </lineage>
</organism>
<dbReference type="RefSeq" id="WP_408625172.1">
    <property type="nucleotide sequence ID" value="NZ_JBEQCT010000012.1"/>
</dbReference>
<evidence type="ECO:0000313" key="2">
    <source>
        <dbReference type="Proteomes" id="UP001629953"/>
    </source>
</evidence>
<proteinExistence type="predicted"/>
<protein>
    <submittedName>
        <fullName evidence="1">N-acetyltransferase</fullName>
    </submittedName>
</protein>
<dbReference type="InterPro" id="IPR016181">
    <property type="entry name" value="Acyl_CoA_acyltransferase"/>
</dbReference>
<sequence>MSQPTRAIQQACYDRYFRFNNMRTLSTAQPSALRLVRRPGVSAFVDGTRRYDNQVLIHQANANGSIAEVIALYAETHSPEISIEPDAMSLSLSHSLSAHGYLPSYALEFLALETAHYQVPARLAALNVEMWDNSHADAFLQLLKTSGLACDDAIWAIKRRYYCTETFRCFVAFIDDVPRAWATSFIEGDCAIFANAFTQEPSRRHGCQSALLHARINDAKALGVAHLFTDVMPHSVSSKNCRAAGFSTLTHRTVWEKYV</sequence>